<reference evidence="1 2" key="1">
    <citation type="journal article" date="2012" name="PLoS Genet.">
        <title>Comparative Genomics of Plant-Associated Pseudomonas spp.: Insights into Diversity and Inheritance of Traits Involved in Multitrophic Interactions.</title>
        <authorList>
            <person name="Loper J.E."/>
            <person name="Hassan K.A."/>
            <person name="Mavrodi D.V."/>
            <person name="Davis E.W.II."/>
            <person name="Lim C.K."/>
            <person name="Shaffer B.T."/>
            <person name="Elbourne L.D."/>
            <person name="Stockwell V.O."/>
            <person name="Hartney S.L."/>
            <person name="Breakwell K."/>
            <person name="Henkels M.D."/>
            <person name="Tetu S.G."/>
            <person name="Rangel L.I."/>
            <person name="Kidarsa T.A."/>
            <person name="Wilson N.L."/>
            <person name="van de Mortel J.E."/>
            <person name="Song C."/>
            <person name="Blumhagen R."/>
            <person name="Radune D."/>
            <person name="Hostetler J.B."/>
            <person name="Brinkac L.M."/>
            <person name="Durkin A.S."/>
            <person name="Kluepfel D.A."/>
            <person name="Wechter W.P."/>
            <person name="Anderson A.J."/>
            <person name="Kim Y.C."/>
            <person name="Pierson L.S.III."/>
            <person name="Pierson E.A."/>
            <person name="Lindow S.E."/>
            <person name="Kobayashi D.Y."/>
            <person name="Raaijmakers J.M."/>
            <person name="Weller D.M."/>
            <person name="Thomashow L.S."/>
            <person name="Allen A.E."/>
            <person name="Paulsen I.T."/>
        </authorList>
    </citation>
    <scope>NUCLEOTIDE SEQUENCE [LARGE SCALE GENOMIC DNA]</scope>
    <source>
        <strain evidence="1 2">SS101</strain>
    </source>
</reference>
<dbReference type="HOGENOM" id="CLU_3010884_0_0_6"/>
<proteinExistence type="predicted"/>
<sequence>MDLKNSSLFKTNNSAKGVGIGMYYADSIMINLSANQAYISALVWSGGDESTNIAPR</sequence>
<dbReference type="AlphaFoldDB" id="I4KAA6"/>
<organism evidence="1 2">
    <name type="scientific">Pseudomonas lactis</name>
    <dbReference type="NCBI Taxonomy" id="1615674"/>
    <lineage>
        <taxon>Bacteria</taxon>
        <taxon>Pseudomonadati</taxon>
        <taxon>Pseudomonadota</taxon>
        <taxon>Gammaproteobacteria</taxon>
        <taxon>Pseudomonadales</taxon>
        <taxon>Pseudomonadaceae</taxon>
        <taxon>Pseudomonas</taxon>
    </lineage>
</organism>
<evidence type="ECO:0000313" key="1">
    <source>
        <dbReference type="EMBL" id="EIK61646.1"/>
    </source>
</evidence>
<dbReference type="PATRIC" id="fig|1038924.3.peg.3878"/>
<gene>
    <name evidence="1" type="ORF">PflSS101_4024</name>
</gene>
<dbReference type="EMBL" id="AHPN01000001">
    <property type="protein sequence ID" value="EIK61646.1"/>
    <property type="molecule type" value="Genomic_DNA"/>
</dbReference>
<name>I4KAA6_9PSED</name>
<evidence type="ECO:0000313" key="2">
    <source>
        <dbReference type="Proteomes" id="UP000003213"/>
    </source>
</evidence>
<comment type="caution">
    <text evidence="1">The sequence shown here is derived from an EMBL/GenBank/DDBJ whole genome shotgun (WGS) entry which is preliminary data.</text>
</comment>
<protein>
    <submittedName>
        <fullName evidence="1">Fimbrial protein</fullName>
    </submittedName>
</protein>
<dbReference type="Proteomes" id="UP000003213">
    <property type="component" value="Chromosome"/>
</dbReference>
<accession>I4KAA6</accession>